<dbReference type="Proteomes" id="UP000075502">
    <property type="component" value="Unassembled WGS sequence"/>
</dbReference>
<dbReference type="EMBL" id="JEME01001355">
    <property type="protein sequence ID" value="KYG07378.1"/>
    <property type="molecule type" value="Genomic_DNA"/>
</dbReference>
<name>A0A150TSD2_SORCE</name>
<dbReference type="Pfam" id="PF15575">
    <property type="entry name" value="Imm49"/>
    <property type="match status" value="1"/>
</dbReference>
<dbReference type="InterPro" id="IPR029074">
    <property type="entry name" value="Imm49"/>
</dbReference>
<organism evidence="1 2">
    <name type="scientific">Sorangium cellulosum</name>
    <name type="common">Polyangium cellulosum</name>
    <dbReference type="NCBI Taxonomy" id="56"/>
    <lineage>
        <taxon>Bacteria</taxon>
        <taxon>Pseudomonadati</taxon>
        <taxon>Myxococcota</taxon>
        <taxon>Polyangia</taxon>
        <taxon>Polyangiales</taxon>
        <taxon>Polyangiaceae</taxon>
        <taxon>Sorangium</taxon>
    </lineage>
</organism>
<reference evidence="1 2" key="1">
    <citation type="submission" date="2014-02" db="EMBL/GenBank/DDBJ databases">
        <title>The small core and large imbalanced accessory genome model reveals a collaborative survival strategy of Sorangium cellulosum strains in nature.</title>
        <authorList>
            <person name="Han K."/>
            <person name="Peng R."/>
            <person name="Blom J."/>
            <person name="Li Y.-Z."/>
        </authorList>
    </citation>
    <scope>NUCLEOTIDE SEQUENCE [LARGE SCALE GENOMIC DNA]</scope>
    <source>
        <strain evidence="1 2">So0007-03</strain>
    </source>
</reference>
<comment type="caution">
    <text evidence="1">The sequence shown here is derived from an EMBL/GenBank/DDBJ whole genome shotgun (WGS) entry which is preliminary data.</text>
</comment>
<sequence>MTSKFLPVIALNAFEEGAELLPLVTGGTASQREVLRFCRTLRRRAICELLLLGLVGRFHLYLHKSGRAFLHFLRGSADAAKVTSRAEPFFDAIACLDLECAREQARSARSTWNERVEYEEDFLYVRFLMSAHFLDAPATELTAMLARAEEVTEGRDDPRIAICSALLARDAGRFDDALSDLLDLREQRTTHLFDRGGAHEEEAATEGQIDVEGLALVRLAESRGIVTRPEYPFIPSLLRVGPTRAFTVDDWTDIAE</sequence>
<evidence type="ECO:0000313" key="2">
    <source>
        <dbReference type="Proteomes" id="UP000075502"/>
    </source>
</evidence>
<evidence type="ECO:0000313" key="1">
    <source>
        <dbReference type="EMBL" id="KYG07378.1"/>
    </source>
</evidence>
<protein>
    <submittedName>
        <fullName evidence="1">Uncharacterized protein</fullName>
    </submittedName>
</protein>
<gene>
    <name evidence="1" type="ORF">BE21_02585</name>
</gene>
<proteinExistence type="predicted"/>
<dbReference type="AlphaFoldDB" id="A0A150TSD2"/>
<accession>A0A150TSD2</accession>